<proteinExistence type="predicted"/>
<protein>
    <recommendedName>
        <fullName evidence="3">S1 motif domain-containing protein</fullName>
    </recommendedName>
</protein>
<sequence length="96" mass="10574">MGLAFRHSMPRGVLMSLRDLGPIPYSSGLMRRREGTPDMKAGDRLFVKVVRIEMEQVIVDSRQVDAKTGADLDPANDHAEVEDWVDVPEGLAGAII</sequence>
<evidence type="ECO:0000313" key="2">
    <source>
        <dbReference type="Proteomes" id="UP001189429"/>
    </source>
</evidence>
<evidence type="ECO:0000313" key="1">
    <source>
        <dbReference type="EMBL" id="CAK0805323.1"/>
    </source>
</evidence>
<reference evidence="1" key="1">
    <citation type="submission" date="2023-10" db="EMBL/GenBank/DDBJ databases">
        <authorList>
            <person name="Chen Y."/>
            <person name="Shah S."/>
            <person name="Dougan E. K."/>
            <person name="Thang M."/>
            <person name="Chan C."/>
        </authorList>
    </citation>
    <scope>NUCLEOTIDE SEQUENCE [LARGE SCALE GENOMIC DNA]</scope>
</reference>
<feature type="non-terminal residue" evidence="1">
    <location>
        <position position="96"/>
    </location>
</feature>
<dbReference type="EMBL" id="CAUYUJ010003431">
    <property type="protein sequence ID" value="CAK0805323.1"/>
    <property type="molecule type" value="Genomic_DNA"/>
</dbReference>
<comment type="caution">
    <text evidence="1">The sequence shown here is derived from an EMBL/GenBank/DDBJ whole genome shotgun (WGS) entry which is preliminary data.</text>
</comment>
<accession>A0ABN9QH37</accession>
<organism evidence="1 2">
    <name type="scientific">Prorocentrum cordatum</name>
    <dbReference type="NCBI Taxonomy" id="2364126"/>
    <lineage>
        <taxon>Eukaryota</taxon>
        <taxon>Sar</taxon>
        <taxon>Alveolata</taxon>
        <taxon>Dinophyceae</taxon>
        <taxon>Prorocentrales</taxon>
        <taxon>Prorocentraceae</taxon>
        <taxon>Prorocentrum</taxon>
    </lineage>
</organism>
<evidence type="ECO:0008006" key="3">
    <source>
        <dbReference type="Google" id="ProtNLM"/>
    </source>
</evidence>
<gene>
    <name evidence="1" type="ORF">PCOR1329_LOCUS11856</name>
</gene>
<keyword evidence="2" id="KW-1185">Reference proteome</keyword>
<dbReference type="Proteomes" id="UP001189429">
    <property type="component" value="Unassembled WGS sequence"/>
</dbReference>
<name>A0ABN9QH37_9DINO</name>